<protein>
    <submittedName>
        <fullName evidence="1">Uncharacterized protein</fullName>
    </submittedName>
</protein>
<evidence type="ECO:0000313" key="1">
    <source>
        <dbReference type="EMBL" id="SVE25164.1"/>
    </source>
</evidence>
<name>A0A383BZ20_9ZZZZ</name>
<dbReference type="EMBL" id="UINC01204441">
    <property type="protein sequence ID" value="SVE25164.1"/>
    <property type="molecule type" value="Genomic_DNA"/>
</dbReference>
<proteinExistence type="predicted"/>
<accession>A0A383BZ20</accession>
<organism evidence="1">
    <name type="scientific">marine metagenome</name>
    <dbReference type="NCBI Taxonomy" id="408172"/>
    <lineage>
        <taxon>unclassified sequences</taxon>
        <taxon>metagenomes</taxon>
        <taxon>ecological metagenomes</taxon>
    </lineage>
</organism>
<gene>
    <name evidence="1" type="ORF">METZ01_LOCUS478018</name>
</gene>
<sequence>MWIKTLPCISPPAAGFGPDRLNPNLINADRDGQSEHPAKRYMKTFKISQVL</sequence>
<dbReference type="AlphaFoldDB" id="A0A383BZ20"/>
<reference evidence="1" key="1">
    <citation type="submission" date="2018-05" db="EMBL/GenBank/DDBJ databases">
        <authorList>
            <person name="Lanie J.A."/>
            <person name="Ng W.-L."/>
            <person name="Kazmierczak K.M."/>
            <person name="Andrzejewski T.M."/>
            <person name="Davidsen T.M."/>
            <person name="Wayne K.J."/>
            <person name="Tettelin H."/>
            <person name="Glass J.I."/>
            <person name="Rusch D."/>
            <person name="Podicherti R."/>
            <person name="Tsui H.-C.T."/>
            <person name="Winkler M.E."/>
        </authorList>
    </citation>
    <scope>NUCLEOTIDE SEQUENCE</scope>
</reference>